<feature type="region of interest" description="Disordered" evidence="2">
    <location>
        <begin position="361"/>
        <end position="393"/>
    </location>
</feature>
<name>A0A4Y9R0S9_9MICO</name>
<keyword evidence="3" id="KW-0472">Membrane</keyword>
<feature type="transmembrane region" description="Helical" evidence="3">
    <location>
        <begin position="29"/>
        <end position="50"/>
    </location>
</feature>
<evidence type="ECO:0000313" key="5">
    <source>
        <dbReference type="EMBL" id="TFV98331.1"/>
    </source>
</evidence>
<dbReference type="Gene3D" id="3.40.630.190">
    <property type="entry name" value="LCP protein"/>
    <property type="match status" value="1"/>
</dbReference>
<dbReference type="Pfam" id="PF03816">
    <property type="entry name" value="LytR_cpsA_psr"/>
    <property type="match status" value="1"/>
</dbReference>
<dbReference type="InterPro" id="IPR050922">
    <property type="entry name" value="LytR/CpsA/Psr_CW_biosynth"/>
</dbReference>
<dbReference type="PANTHER" id="PTHR33392:SF6">
    <property type="entry name" value="POLYISOPRENYL-TEICHOIC ACID--PEPTIDOGLYCAN TEICHOIC ACID TRANSFERASE TAGU"/>
    <property type="match status" value="1"/>
</dbReference>
<organism evidence="5 6">
    <name type="scientific">Orlajensenia leifsoniae</name>
    <dbReference type="NCBI Taxonomy" id="2561933"/>
    <lineage>
        <taxon>Bacteria</taxon>
        <taxon>Bacillati</taxon>
        <taxon>Actinomycetota</taxon>
        <taxon>Actinomycetes</taxon>
        <taxon>Micrococcales</taxon>
        <taxon>Microbacteriaceae</taxon>
        <taxon>Orlajensenia</taxon>
    </lineage>
</organism>
<proteinExistence type="inferred from homology"/>
<dbReference type="AlphaFoldDB" id="A0A4Y9R0S9"/>
<evidence type="ECO:0000256" key="1">
    <source>
        <dbReference type="ARBA" id="ARBA00006068"/>
    </source>
</evidence>
<feature type="compositionally biased region" description="Low complexity" evidence="2">
    <location>
        <begin position="384"/>
        <end position="393"/>
    </location>
</feature>
<gene>
    <name evidence="5" type="ORF">E4M00_10010</name>
</gene>
<evidence type="ECO:0000256" key="3">
    <source>
        <dbReference type="SAM" id="Phobius"/>
    </source>
</evidence>
<dbReference type="EMBL" id="SPQZ01000003">
    <property type="protein sequence ID" value="TFV98331.1"/>
    <property type="molecule type" value="Genomic_DNA"/>
</dbReference>
<evidence type="ECO:0000259" key="4">
    <source>
        <dbReference type="Pfam" id="PF03816"/>
    </source>
</evidence>
<feature type="compositionally biased region" description="Basic and acidic residues" evidence="2">
    <location>
        <begin position="1"/>
        <end position="15"/>
    </location>
</feature>
<feature type="domain" description="Cell envelope-related transcriptional attenuator" evidence="4">
    <location>
        <begin position="113"/>
        <end position="270"/>
    </location>
</feature>
<keyword evidence="6" id="KW-1185">Reference proteome</keyword>
<keyword evidence="3" id="KW-1133">Transmembrane helix</keyword>
<reference evidence="5 6" key="1">
    <citation type="journal article" date="2018" name="J. Microbiol.">
        <title>Leifsonia flava sp. nov., a novel actinobacterium isolated from the rhizosphere of Aquilegia viridiflora.</title>
        <authorList>
            <person name="Cai Y."/>
            <person name="Tao W.Z."/>
            <person name="Ma Y.J."/>
            <person name="Cheng J."/>
            <person name="Zhang M.Y."/>
            <person name="Zhang Y.X."/>
        </authorList>
    </citation>
    <scope>NUCLEOTIDE SEQUENCE [LARGE SCALE GENOMIC DNA]</scope>
    <source>
        <strain evidence="5 6">SYP-B2174</strain>
    </source>
</reference>
<dbReference type="InterPro" id="IPR004474">
    <property type="entry name" value="LytR_CpsA_psr"/>
</dbReference>
<feature type="region of interest" description="Disordered" evidence="2">
    <location>
        <begin position="1"/>
        <end position="22"/>
    </location>
</feature>
<sequence>MTSDEPEPRVSEHSPRHGRLRRSHAGLTLLKTVGIATAVAVIAAGGIGAFELTELGRQVADNSIDISNGTDAATPLPVPHIGAIEGGFNFLLVGTDNDAAQGDAYGVRDATLNDVNILLHVSADHTSGVVVSLPRDLIVPHPDCVDPDTGEEFYAMSARPLNEAWSRGGLGCVVATVSELTGQPISYAGTVSFNGVIAMTDAIGGVPVCVEEAIDDPDAALVLPAGTSVISGATALGFLRSRHGVGDGSDLSRISSQQTYMSSLMRTMKSADTLGNLGTLYSLARAATANVKLSSNLSSLDSIVAMAYALKDVDLDRLVFVQYPGGTSDPDFPGKVVPYTELADELFAAISADQPFTLDENSLGNGTVLDPNATPTPTAPEPDPAVTETPAPEATEDPEVIAAGVPEAAPAAAAPTVIEGLKGITATTQTCAAAYSG</sequence>
<dbReference type="NCBIfam" id="TIGR00350">
    <property type="entry name" value="lytR_cpsA_psr"/>
    <property type="match status" value="1"/>
</dbReference>
<dbReference type="RefSeq" id="WP_135120312.1">
    <property type="nucleotide sequence ID" value="NZ_SPQZ01000003.1"/>
</dbReference>
<comment type="similarity">
    <text evidence="1">Belongs to the LytR/CpsA/Psr (LCP) family.</text>
</comment>
<comment type="caution">
    <text evidence="5">The sequence shown here is derived from an EMBL/GenBank/DDBJ whole genome shotgun (WGS) entry which is preliminary data.</text>
</comment>
<evidence type="ECO:0000313" key="6">
    <source>
        <dbReference type="Proteomes" id="UP000298127"/>
    </source>
</evidence>
<evidence type="ECO:0000256" key="2">
    <source>
        <dbReference type="SAM" id="MobiDB-lite"/>
    </source>
</evidence>
<keyword evidence="3" id="KW-0812">Transmembrane</keyword>
<protein>
    <submittedName>
        <fullName evidence="5">LytR family transcriptional regulator</fullName>
    </submittedName>
</protein>
<dbReference type="Proteomes" id="UP000298127">
    <property type="component" value="Unassembled WGS sequence"/>
</dbReference>
<accession>A0A4Y9R0S9</accession>
<dbReference type="PANTHER" id="PTHR33392">
    <property type="entry name" value="POLYISOPRENYL-TEICHOIC ACID--PEPTIDOGLYCAN TEICHOIC ACID TRANSFERASE TAGU"/>
    <property type="match status" value="1"/>
</dbReference>